<sequence>MALAVYHFSIGSQKHTFEIDIPPNAHGHSLRVTIDATKNKGSVMVIHNTNTSDNDKDNDNGSDYDCDHDQYPTEHSPHHNEEPLDKSMRKFRPFSSQPATTPSCAPAYHTSHSVCLDPGKAVKTAEHRTEKSGKRPVTHDYHMACQDPMLSPQRHFPSRAPQSGVYAPDPREEDELPTWAELAERARLHHSKGRTNCSGPSMDGDCFPHLFAVPPEFCHKYTLSANSSRGGYGKGWWAVCKGYEIGIFCDSWAYIQALTGPVNGFQKKAATWRQAVAYYNDYEQKSNTYQYIL</sequence>
<protein>
    <submittedName>
        <fullName evidence="2">Uncharacterized protein</fullName>
    </submittedName>
</protein>
<accession>A0A9P5ZJZ3</accession>
<feature type="compositionally biased region" description="Basic and acidic residues" evidence="1">
    <location>
        <begin position="53"/>
        <end position="84"/>
    </location>
</feature>
<evidence type="ECO:0000313" key="3">
    <source>
        <dbReference type="Proteomes" id="UP000807025"/>
    </source>
</evidence>
<organism evidence="2 3">
    <name type="scientific">Pleurotus eryngii</name>
    <name type="common">Boletus of the steppes</name>
    <dbReference type="NCBI Taxonomy" id="5323"/>
    <lineage>
        <taxon>Eukaryota</taxon>
        <taxon>Fungi</taxon>
        <taxon>Dikarya</taxon>
        <taxon>Basidiomycota</taxon>
        <taxon>Agaricomycotina</taxon>
        <taxon>Agaricomycetes</taxon>
        <taxon>Agaricomycetidae</taxon>
        <taxon>Agaricales</taxon>
        <taxon>Pleurotineae</taxon>
        <taxon>Pleurotaceae</taxon>
        <taxon>Pleurotus</taxon>
    </lineage>
</organism>
<evidence type="ECO:0000256" key="1">
    <source>
        <dbReference type="SAM" id="MobiDB-lite"/>
    </source>
</evidence>
<reference evidence="2" key="1">
    <citation type="submission" date="2020-11" db="EMBL/GenBank/DDBJ databases">
        <authorList>
            <consortium name="DOE Joint Genome Institute"/>
            <person name="Ahrendt S."/>
            <person name="Riley R."/>
            <person name="Andreopoulos W."/>
            <person name="Labutti K."/>
            <person name="Pangilinan J."/>
            <person name="Ruiz-Duenas F.J."/>
            <person name="Barrasa J.M."/>
            <person name="Sanchez-Garcia M."/>
            <person name="Camarero S."/>
            <person name="Miyauchi S."/>
            <person name="Serrano A."/>
            <person name="Linde D."/>
            <person name="Babiker R."/>
            <person name="Drula E."/>
            <person name="Ayuso-Fernandez I."/>
            <person name="Pacheco R."/>
            <person name="Padilla G."/>
            <person name="Ferreira P."/>
            <person name="Barriuso J."/>
            <person name="Kellner H."/>
            <person name="Castanera R."/>
            <person name="Alfaro M."/>
            <person name="Ramirez L."/>
            <person name="Pisabarro A.G."/>
            <person name="Kuo A."/>
            <person name="Tritt A."/>
            <person name="Lipzen A."/>
            <person name="He G."/>
            <person name="Yan M."/>
            <person name="Ng V."/>
            <person name="Cullen D."/>
            <person name="Martin F."/>
            <person name="Rosso M.-N."/>
            <person name="Henrissat B."/>
            <person name="Hibbett D."/>
            <person name="Martinez A.T."/>
            <person name="Grigoriev I.V."/>
        </authorList>
    </citation>
    <scope>NUCLEOTIDE SEQUENCE</scope>
    <source>
        <strain evidence="2">ATCC 90797</strain>
    </source>
</reference>
<dbReference type="OrthoDB" id="3117616at2759"/>
<proteinExistence type="predicted"/>
<evidence type="ECO:0000313" key="2">
    <source>
        <dbReference type="EMBL" id="KAF9487231.1"/>
    </source>
</evidence>
<feature type="region of interest" description="Disordered" evidence="1">
    <location>
        <begin position="150"/>
        <end position="172"/>
    </location>
</feature>
<feature type="region of interest" description="Disordered" evidence="1">
    <location>
        <begin position="47"/>
        <end position="84"/>
    </location>
</feature>
<dbReference type="Proteomes" id="UP000807025">
    <property type="component" value="Unassembled WGS sequence"/>
</dbReference>
<comment type="caution">
    <text evidence="2">The sequence shown here is derived from an EMBL/GenBank/DDBJ whole genome shotgun (WGS) entry which is preliminary data.</text>
</comment>
<keyword evidence="3" id="KW-1185">Reference proteome</keyword>
<name>A0A9P5ZJZ3_PLEER</name>
<dbReference type="AlphaFoldDB" id="A0A9P5ZJZ3"/>
<gene>
    <name evidence="2" type="ORF">BDN71DRAFT_1437008</name>
</gene>
<dbReference type="EMBL" id="MU154801">
    <property type="protein sequence ID" value="KAF9487231.1"/>
    <property type="molecule type" value="Genomic_DNA"/>
</dbReference>